<dbReference type="AlphaFoldDB" id="A0A7V9Z5A5"/>
<dbReference type="RefSeq" id="WP_181555211.1">
    <property type="nucleotide sequence ID" value="NZ_JACDUT010000002.1"/>
</dbReference>
<organism evidence="1 2">
    <name type="scientific">Thermaerobacillus caldiproteolyticus</name>
    <dbReference type="NCBI Taxonomy" id="247480"/>
    <lineage>
        <taxon>Bacteria</taxon>
        <taxon>Bacillati</taxon>
        <taxon>Bacillota</taxon>
        <taxon>Bacilli</taxon>
        <taxon>Bacillales</taxon>
        <taxon>Anoxybacillaceae</taxon>
        <taxon>Thermaerobacillus</taxon>
    </lineage>
</organism>
<evidence type="ECO:0000313" key="1">
    <source>
        <dbReference type="EMBL" id="MBA2874297.1"/>
    </source>
</evidence>
<gene>
    <name evidence="1" type="ORF">HNR31_001067</name>
</gene>
<protein>
    <submittedName>
        <fullName evidence="1">Uncharacterized protein</fullName>
    </submittedName>
</protein>
<comment type="caution">
    <text evidence="1">The sequence shown here is derived from an EMBL/GenBank/DDBJ whole genome shotgun (WGS) entry which is preliminary data.</text>
</comment>
<evidence type="ECO:0000313" key="2">
    <source>
        <dbReference type="Proteomes" id="UP000523087"/>
    </source>
</evidence>
<name>A0A7V9Z5A5_9BACL</name>
<reference evidence="1 2" key="1">
    <citation type="submission" date="2020-07" db="EMBL/GenBank/DDBJ databases">
        <title>Genomic Encyclopedia of Type Strains, Phase IV (KMG-IV): sequencing the most valuable type-strain genomes for metagenomic binning, comparative biology and taxonomic classification.</title>
        <authorList>
            <person name="Goeker M."/>
        </authorList>
    </citation>
    <scope>NUCLEOTIDE SEQUENCE [LARGE SCALE GENOMIC DNA]</scope>
    <source>
        <strain evidence="1 2">DSM 15730</strain>
    </source>
</reference>
<proteinExistence type="predicted"/>
<sequence>MENEYRITFRLDSIINFDEPFSIEDINFFYSDNVLYAQTTVQSENMMAAQHLAWGKVINVCSGMAYIFQYPLNFYIDKVEELAPDGTINFSMSSIEASLYVRKRISRSNIDDIMKITKLMEQNENVKKVMLLANRPDFKTWRVLSNIYEIIIKGDQKGKLNGWISQHELDLFKHTSNHPEASGLEARHGYLKSQPPENPMKLDEAITLINKLIDKWLNYLWEKYNEKG</sequence>
<dbReference type="EMBL" id="JACDUT010000002">
    <property type="protein sequence ID" value="MBA2874297.1"/>
    <property type="molecule type" value="Genomic_DNA"/>
</dbReference>
<accession>A0A7V9Z5A5</accession>
<dbReference type="Proteomes" id="UP000523087">
    <property type="component" value="Unassembled WGS sequence"/>
</dbReference>
<keyword evidence="2" id="KW-1185">Reference proteome</keyword>